<dbReference type="PANTHER" id="PTHR48012:SF2">
    <property type="entry name" value="STERILE20-LIKE KINASE, ISOFORM B"/>
    <property type="match status" value="1"/>
</dbReference>
<evidence type="ECO:0000313" key="12">
    <source>
        <dbReference type="EMBL" id="EGG23103.1"/>
    </source>
</evidence>
<dbReference type="GeneID" id="14875421"/>
<dbReference type="InterPro" id="IPR011009">
    <property type="entry name" value="Kinase-like_dom_sf"/>
</dbReference>
<dbReference type="InterPro" id="IPR017441">
    <property type="entry name" value="Protein_kinase_ATP_BS"/>
</dbReference>
<dbReference type="OrthoDB" id="17852at2759"/>
<evidence type="ECO:0000256" key="2">
    <source>
        <dbReference type="ARBA" id="ARBA00012513"/>
    </source>
</evidence>
<feature type="compositionally biased region" description="Basic residues" evidence="10">
    <location>
        <begin position="101"/>
        <end position="112"/>
    </location>
</feature>
<evidence type="ECO:0000256" key="4">
    <source>
        <dbReference type="ARBA" id="ARBA00022679"/>
    </source>
</evidence>
<keyword evidence="6 12" id="KW-0418">Kinase</keyword>
<dbReference type="GO" id="GO:0004674">
    <property type="term" value="F:protein serine/threonine kinase activity"/>
    <property type="evidence" value="ECO:0007669"/>
    <property type="project" value="UniProtKB-KW"/>
</dbReference>
<dbReference type="InterPro" id="IPR008271">
    <property type="entry name" value="Ser/Thr_kinase_AS"/>
</dbReference>
<dbReference type="Gene3D" id="1.10.510.10">
    <property type="entry name" value="Transferase(Phosphotransferase) domain 1"/>
    <property type="match status" value="1"/>
</dbReference>
<dbReference type="Proteomes" id="UP000007797">
    <property type="component" value="Unassembled WGS sequence"/>
</dbReference>
<dbReference type="CDD" id="cd05122">
    <property type="entry name" value="PKc_STE"/>
    <property type="match status" value="1"/>
</dbReference>
<dbReference type="STRING" id="1054147.F4PNQ0"/>
<dbReference type="EMBL" id="GL883008">
    <property type="protein sequence ID" value="EGG23103.1"/>
    <property type="molecule type" value="Genomic_DNA"/>
</dbReference>
<feature type="binding site" evidence="9">
    <location>
        <position position="673"/>
    </location>
    <ligand>
        <name>ATP</name>
        <dbReference type="ChEBI" id="CHEBI:30616"/>
    </ligand>
</feature>
<keyword evidence="13" id="KW-1185">Reference proteome</keyword>
<dbReference type="SUPFAM" id="SSF56112">
    <property type="entry name" value="Protein kinase-like (PK-like)"/>
    <property type="match status" value="1"/>
</dbReference>
<dbReference type="EC" id="2.7.11.1" evidence="2"/>
<accession>F4PNQ0</accession>
<keyword evidence="3" id="KW-0723">Serine/threonine-protein kinase</keyword>
<evidence type="ECO:0000259" key="11">
    <source>
        <dbReference type="PROSITE" id="PS50011"/>
    </source>
</evidence>
<protein>
    <recommendedName>
        <fullName evidence="2">non-specific serine/threonine protein kinase</fullName>
        <ecNumber evidence="2">2.7.11.1</ecNumber>
    </recommendedName>
</protein>
<evidence type="ECO:0000256" key="5">
    <source>
        <dbReference type="ARBA" id="ARBA00022741"/>
    </source>
</evidence>
<dbReference type="KEGG" id="dfa:DFA_05233"/>
<feature type="compositionally biased region" description="Basic and acidic residues" evidence="10">
    <location>
        <begin position="113"/>
        <end position="123"/>
    </location>
</feature>
<dbReference type="GO" id="GO:0045595">
    <property type="term" value="P:regulation of cell differentiation"/>
    <property type="evidence" value="ECO:0007669"/>
    <property type="project" value="EnsemblProtists"/>
</dbReference>
<evidence type="ECO:0000256" key="1">
    <source>
        <dbReference type="ARBA" id="ARBA00001946"/>
    </source>
</evidence>
<feature type="compositionally biased region" description="Basic and acidic residues" evidence="10">
    <location>
        <begin position="559"/>
        <end position="572"/>
    </location>
</feature>
<keyword evidence="8" id="KW-0460">Magnesium</keyword>
<dbReference type="FunFam" id="1.10.510.10:FF:001158">
    <property type="entry name" value="Probable serine/threonine-protein kinase mkcE"/>
    <property type="match status" value="1"/>
</dbReference>
<evidence type="ECO:0000313" key="13">
    <source>
        <dbReference type="Proteomes" id="UP000007797"/>
    </source>
</evidence>
<dbReference type="GO" id="GO:0005737">
    <property type="term" value="C:cytoplasm"/>
    <property type="evidence" value="ECO:0007669"/>
    <property type="project" value="TreeGrafter"/>
</dbReference>
<feature type="domain" description="Protein kinase" evidence="11">
    <location>
        <begin position="643"/>
        <end position="894"/>
    </location>
</feature>
<evidence type="ECO:0000256" key="6">
    <source>
        <dbReference type="ARBA" id="ARBA00022777"/>
    </source>
</evidence>
<dbReference type="PROSITE" id="PS50011">
    <property type="entry name" value="PROTEIN_KINASE_DOM"/>
    <property type="match status" value="1"/>
</dbReference>
<evidence type="ECO:0000256" key="9">
    <source>
        <dbReference type="PROSITE-ProRule" id="PRU10141"/>
    </source>
</evidence>
<proteinExistence type="predicted"/>
<feature type="region of interest" description="Disordered" evidence="10">
    <location>
        <begin position="384"/>
        <end position="497"/>
    </location>
</feature>
<keyword evidence="5 9" id="KW-0547">Nucleotide-binding</keyword>
<dbReference type="SMART" id="SM00220">
    <property type="entry name" value="S_TKc"/>
    <property type="match status" value="1"/>
</dbReference>
<dbReference type="InterPro" id="IPR050629">
    <property type="entry name" value="STE20/SPS1-PAK"/>
</dbReference>
<feature type="compositionally biased region" description="Polar residues" evidence="10">
    <location>
        <begin position="426"/>
        <end position="441"/>
    </location>
</feature>
<feature type="compositionally biased region" description="Low complexity" evidence="10">
    <location>
        <begin position="124"/>
        <end position="133"/>
    </location>
</feature>
<keyword evidence="4" id="KW-0808">Transferase</keyword>
<dbReference type="AlphaFoldDB" id="F4PNQ0"/>
<evidence type="ECO:0000256" key="10">
    <source>
        <dbReference type="SAM" id="MobiDB-lite"/>
    </source>
</evidence>
<reference evidence="13" key="1">
    <citation type="journal article" date="2011" name="Genome Res.">
        <title>Phylogeny-wide analysis of social amoeba genomes highlights ancient origins for complex intercellular communication.</title>
        <authorList>
            <person name="Heidel A.J."/>
            <person name="Lawal H.M."/>
            <person name="Felder M."/>
            <person name="Schilde C."/>
            <person name="Helps N.R."/>
            <person name="Tunggal B."/>
            <person name="Rivero F."/>
            <person name="John U."/>
            <person name="Schleicher M."/>
            <person name="Eichinger L."/>
            <person name="Platzer M."/>
            <person name="Noegel A.A."/>
            <person name="Schaap P."/>
            <person name="Gloeckner G."/>
        </authorList>
    </citation>
    <scope>NUCLEOTIDE SEQUENCE [LARGE SCALE GENOMIC DNA]</scope>
    <source>
        <strain evidence="13">SH3</strain>
    </source>
</reference>
<dbReference type="RefSeq" id="XP_004360954.1">
    <property type="nucleotide sequence ID" value="XM_004360897.1"/>
</dbReference>
<evidence type="ECO:0000256" key="3">
    <source>
        <dbReference type="ARBA" id="ARBA00022527"/>
    </source>
</evidence>
<name>F4PNQ0_CACFS</name>
<dbReference type="PROSITE" id="PS00108">
    <property type="entry name" value="PROTEIN_KINASE_ST"/>
    <property type="match status" value="1"/>
</dbReference>
<feature type="region of interest" description="Disordered" evidence="10">
    <location>
        <begin position="78"/>
        <end position="158"/>
    </location>
</feature>
<feature type="region of interest" description="Disordered" evidence="10">
    <location>
        <begin position="559"/>
        <end position="580"/>
    </location>
</feature>
<dbReference type="PANTHER" id="PTHR48012">
    <property type="entry name" value="STERILE20-LIKE KINASE, ISOFORM B-RELATED"/>
    <property type="match status" value="1"/>
</dbReference>
<keyword evidence="7 9" id="KW-0067">ATP-binding</keyword>
<dbReference type="Pfam" id="PF00069">
    <property type="entry name" value="Pkinase"/>
    <property type="match status" value="1"/>
</dbReference>
<comment type="cofactor">
    <cofactor evidence="1">
        <name>Mg(2+)</name>
        <dbReference type="ChEBI" id="CHEBI:18420"/>
    </cofactor>
</comment>
<evidence type="ECO:0000256" key="7">
    <source>
        <dbReference type="ARBA" id="ARBA00022840"/>
    </source>
</evidence>
<sequence length="918" mass="104025">MGAEYVFVSPESRMSLSTTVETSHSNMGDEDSANLVSVTVSATATGMHNNTASFSDSDIVTSSSMCSSTTMMAINTKSSSNAVGMTPDIGTHYSDNDNNDHHHHHLHLRDHNHHGNDNHHNNNDDTSSSSSSSNEHEHDDHHHHHHDSQQQNIHQQQQVMDNQDFSKLRNLTISKKFLDEINSSSKGSEPATNKPISLNMSRVFDHHHDNDDDDEAIKTMVEEEELETPPQSLDEILQEFKEIYNYLYVGDLNKLFGLRSIQMNDNQRIRCLGFDDSIELSVHVQRYFQYQIIDFESETDILSITKQFDHFSQLILGRGRNTPVVIHDLIGYNDFFGTSQKHSHYQKVDSCTLIGDVTTYYYRNMTKRSQPHQKPAPVVEQLMPPPVQEKKDKGGFLKKLFNSSKKDKKTVEQKPRSASVALQPDQAKQIQKQYSNPTLSPDNKHTTTTTSTSSTTTTTSTAASSGQLHNNNNNNNPYEDNDDTTPNLELARDSRDDSKLPPIIASCFAELADEHKDIIKKWSLKQIEIDYHWEITLCLLHFQTKLRFYSSQQKFAEANSRKDRRRSDKRQAYLDGGAGKTPLVGGGVGTLPPGVVSRIPLTDYELPRNIDSKLINIVPTPFSKKSLDHLAKKVSSSEIKKLFSIKERVGKGGFGSVYSARSNASKERIAIKKLPHKKSKERKMNTREIRVLDYCRHPNIISYHESFLVSSSDELWVSMEFMEGGTLSEASSQYPFQESNIAYVAREILVALHYLHSNGFVHRDLKSQNVMMTPSGDIKLIDFGLCASLKSGPKIRMCGSPLWMPPEQIQQTYHSFTADIWSMGVCLLELANRAHKHRKDPLRTMFMVATEGFKQPFEDPNRWSDLFHDFINLCLQFDPTKRPSALQLLAHPFISQADNKKKMAKILSSVFLQNIVGI</sequence>
<feature type="compositionally biased region" description="Low complexity" evidence="10">
    <location>
        <begin position="446"/>
        <end position="476"/>
    </location>
</feature>
<evidence type="ECO:0000256" key="8">
    <source>
        <dbReference type="ARBA" id="ARBA00022842"/>
    </source>
</evidence>
<dbReference type="PROSITE" id="PS00107">
    <property type="entry name" value="PROTEIN_KINASE_ATP"/>
    <property type="match status" value="1"/>
</dbReference>
<dbReference type="OMA" id="KSQNIMM"/>
<dbReference type="GO" id="GO:0005524">
    <property type="term" value="F:ATP binding"/>
    <property type="evidence" value="ECO:0007669"/>
    <property type="project" value="UniProtKB-UniRule"/>
</dbReference>
<organism evidence="12 13">
    <name type="scientific">Cavenderia fasciculata</name>
    <name type="common">Slime mold</name>
    <name type="synonym">Dictyostelium fasciculatum</name>
    <dbReference type="NCBI Taxonomy" id="261658"/>
    <lineage>
        <taxon>Eukaryota</taxon>
        <taxon>Amoebozoa</taxon>
        <taxon>Evosea</taxon>
        <taxon>Eumycetozoa</taxon>
        <taxon>Dictyostelia</taxon>
        <taxon>Acytosteliales</taxon>
        <taxon>Cavenderiaceae</taxon>
        <taxon>Cavenderia</taxon>
    </lineage>
</organism>
<gene>
    <name evidence="12" type="primary">mkcA</name>
    <name evidence="12" type="ORF">DFA_05233</name>
</gene>
<dbReference type="InterPro" id="IPR000719">
    <property type="entry name" value="Prot_kinase_dom"/>
</dbReference>
<feature type="compositionally biased region" description="Low complexity" evidence="10">
    <location>
        <begin position="149"/>
        <end position="158"/>
    </location>
</feature>